<feature type="domain" description="Peptidase A1" evidence="2">
    <location>
        <begin position="9"/>
        <end position="314"/>
    </location>
</feature>
<organism evidence="3 4">
    <name type="scientific">Rhizoctonia solani 123E</name>
    <dbReference type="NCBI Taxonomy" id="1423351"/>
    <lineage>
        <taxon>Eukaryota</taxon>
        <taxon>Fungi</taxon>
        <taxon>Dikarya</taxon>
        <taxon>Basidiomycota</taxon>
        <taxon>Agaricomycotina</taxon>
        <taxon>Agaricomycetes</taxon>
        <taxon>Cantharellales</taxon>
        <taxon>Ceratobasidiaceae</taxon>
        <taxon>Rhizoctonia</taxon>
    </lineage>
</organism>
<evidence type="ECO:0000259" key="2">
    <source>
        <dbReference type="PROSITE" id="PS51767"/>
    </source>
</evidence>
<keyword evidence="3" id="KW-0378">Hydrolase</keyword>
<dbReference type="PANTHER" id="PTHR47966:SF51">
    <property type="entry name" value="BETA-SITE APP-CLEAVING ENZYME, ISOFORM A-RELATED"/>
    <property type="match status" value="1"/>
</dbReference>
<protein>
    <submittedName>
        <fullName evidence="3">Aspartic protease</fullName>
    </submittedName>
</protein>
<name>A0A074RPV3_9AGAM</name>
<dbReference type="EMBL" id="AZST01000410">
    <property type="protein sequence ID" value="KEP49091.1"/>
    <property type="molecule type" value="Genomic_DNA"/>
</dbReference>
<dbReference type="SUPFAM" id="SSF50630">
    <property type="entry name" value="Acid proteases"/>
    <property type="match status" value="1"/>
</dbReference>
<proteinExistence type="inferred from homology"/>
<keyword evidence="4" id="KW-1185">Reference proteome</keyword>
<comment type="caution">
    <text evidence="3">The sequence shown here is derived from an EMBL/GenBank/DDBJ whole genome shotgun (WGS) entry which is preliminary data.</text>
</comment>
<reference evidence="3 4" key="1">
    <citation type="submission" date="2013-12" db="EMBL/GenBank/DDBJ databases">
        <authorList>
            <person name="Cubeta M."/>
            <person name="Pakala S."/>
            <person name="Fedorova N."/>
            <person name="Thomas E."/>
            <person name="Dean R."/>
            <person name="Jabaji S."/>
            <person name="Neate S."/>
            <person name="Toda T."/>
            <person name="Tavantzis S."/>
            <person name="Vilgalys R."/>
            <person name="Bharathan N."/>
            <person name="Pakala S."/>
            <person name="Losada L.S."/>
            <person name="Zafar N."/>
            <person name="Nierman W."/>
        </authorList>
    </citation>
    <scope>NUCLEOTIDE SEQUENCE [LARGE SCALE GENOMIC DNA]</scope>
    <source>
        <strain evidence="3 4">123E</strain>
    </source>
</reference>
<dbReference type="InterPro" id="IPR021109">
    <property type="entry name" value="Peptidase_aspartic_dom_sf"/>
</dbReference>
<evidence type="ECO:0000256" key="1">
    <source>
        <dbReference type="ARBA" id="ARBA00007447"/>
    </source>
</evidence>
<dbReference type="GO" id="GO:0006508">
    <property type="term" value="P:proteolysis"/>
    <property type="evidence" value="ECO:0007669"/>
    <property type="project" value="UniProtKB-KW"/>
</dbReference>
<feature type="non-terminal residue" evidence="3">
    <location>
        <position position="1"/>
    </location>
</feature>
<dbReference type="Gene3D" id="2.40.70.10">
    <property type="entry name" value="Acid Proteases"/>
    <property type="match status" value="2"/>
</dbReference>
<dbReference type="Pfam" id="PF00026">
    <property type="entry name" value="Asp"/>
    <property type="match status" value="1"/>
</dbReference>
<comment type="similarity">
    <text evidence="1">Belongs to the peptidase A1 family.</text>
</comment>
<dbReference type="OrthoDB" id="15189at2759"/>
<evidence type="ECO:0000313" key="3">
    <source>
        <dbReference type="EMBL" id="KEP49091.1"/>
    </source>
</evidence>
<dbReference type="Proteomes" id="UP000027456">
    <property type="component" value="Unassembled WGS sequence"/>
</dbReference>
<keyword evidence="3" id="KW-0645">Protease</keyword>
<dbReference type="InterPro" id="IPR033121">
    <property type="entry name" value="PEPTIDASE_A1"/>
</dbReference>
<dbReference type="HOGENOM" id="CLU_013253_1_0_1"/>
<gene>
    <name evidence="3" type="ORF">V565_108430</name>
</gene>
<sequence>VKQSLHPVWTSQIQIGTPAKSFTVYVDTGTSYTWVISSAWIGPKNSTNNKYDALKSSTKKREKGKLDVTYTSGSRVVGPIYADTVTVGGLSASHQLFSPVNQVSGLNITRRDGLLGLALESGPRSRNATFIDTLFHQKKITKRIFSMYLSSGPGSELYIGGINPQKYRGEITYLPCRSKHHWIVEGSVRANGKESYRGGMAINSGTTLIFGPKKSVEEWWGNVFGSAPCPEEKCGGSGYFTFPCNFDASLSFKFNDREFLFAKDDLILRKLEKNKLICVGAIRAIDHDIWILGARFMKSVYTIFDADMSRVGFATPA</sequence>
<dbReference type="AlphaFoldDB" id="A0A074RPV3"/>
<dbReference type="STRING" id="1423351.A0A074RPV3"/>
<dbReference type="GO" id="GO:0004190">
    <property type="term" value="F:aspartic-type endopeptidase activity"/>
    <property type="evidence" value="ECO:0007669"/>
    <property type="project" value="InterPro"/>
</dbReference>
<accession>A0A074RPV3</accession>
<evidence type="ECO:0000313" key="4">
    <source>
        <dbReference type="Proteomes" id="UP000027456"/>
    </source>
</evidence>
<dbReference type="PANTHER" id="PTHR47966">
    <property type="entry name" value="BETA-SITE APP-CLEAVING ENZYME, ISOFORM A-RELATED"/>
    <property type="match status" value="1"/>
</dbReference>
<dbReference type="PRINTS" id="PR00792">
    <property type="entry name" value="PEPSIN"/>
</dbReference>
<dbReference type="InterPro" id="IPR034164">
    <property type="entry name" value="Pepsin-like_dom"/>
</dbReference>
<dbReference type="PROSITE" id="PS51767">
    <property type="entry name" value="PEPTIDASE_A1"/>
    <property type="match status" value="1"/>
</dbReference>
<dbReference type="CDD" id="cd05471">
    <property type="entry name" value="pepsin_like"/>
    <property type="match status" value="1"/>
</dbReference>
<dbReference type="InterPro" id="IPR001461">
    <property type="entry name" value="Aspartic_peptidase_A1"/>
</dbReference>